<reference evidence="3" key="1">
    <citation type="journal article" date="2019" name="Int. J. Syst. Evol. Microbiol.">
        <title>The Global Catalogue of Microorganisms (GCM) 10K type strain sequencing project: providing services to taxonomists for standard genome sequencing and annotation.</title>
        <authorList>
            <consortium name="The Broad Institute Genomics Platform"/>
            <consortium name="The Broad Institute Genome Sequencing Center for Infectious Disease"/>
            <person name="Wu L."/>
            <person name="Ma J."/>
        </authorList>
    </citation>
    <scope>NUCLEOTIDE SEQUENCE [LARGE SCALE GENOMIC DNA]</scope>
    <source>
        <strain evidence="3">JCM 19635</strain>
    </source>
</reference>
<comment type="caution">
    <text evidence="2">The sequence shown here is derived from an EMBL/GenBank/DDBJ whole genome shotgun (WGS) entry which is preliminary data.</text>
</comment>
<evidence type="ECO:0000313" key="2">
    <source>
        <dbReference type="EMBL" id="MFC7670931.1"/>
    </source>
</evidence>
<dbReference type="Proteomes" id="UP001596513">
    <property type="component" value="Unassembled WGS sequence"/>
</dbReference>
<sequence>MPKPKAKSGQAPKISLDEMLSKAATTNHLTGAGISAAPGTAEGSKNAPAPEPTPGNEEQKGENVSVAPAAETVAPAAPEPAAAPAPEAAAPAPEPNTSALEPAAEPTPAPPAAPVPEPAPTLAAGPAAKASVAPVASVPNGENVPEVEHSPNAGPEPGSAVEVGTVELASLFTPSVDKKVFTMRLTDAHYQYLLLLGTIVGNGASPPDIVHNIIAQFIDKNDAQIQKAITKQLRQRQGKK</sequence>
<keyword evidence="3" id="KW-1185">Reference proteome</keyword>
<feature type="compositionally biased region" description="Pro residues" evidence="1">
    <location>
        <begin position="105"/>
        <end position="119"/>
    </location>
</feature>
<proteinExistence type="predicted"/>
<feature type="compositionally biased region" description="Low complexity" evidence="1">
    <location>
        <begin position="67"/>
        <end position="76"/>
    </location>
</feature>
<protein>
    <recommendedName>
        <fullName evidence="4">DUF3408 domain-containing protein</fullName>
    </recommendedName>
</protein>
<feature type="compositionally biased region" description="Low complexity" evidence="1">
    <location>
        <begin position="120"/>
        <end position="139"/>
    </location>
</feature>
<accession>A0ABW2UFP2</accession>
<name>A0ABW2UFP2_9BACT</name>
<evidence type="ECO:0008006" key="4">
    <source>
        <dbReference type="Google" id="ProtNLM"/>
    </source>
</evidence>
<evidence type="ECO:0000256" key="1">
    <source>
        <dbReference type="SAM" id="MobiDB-lite"/>
    </source>
</evidence>
<feature type="region of interest" description="Disordered" evidence="1">
    <location>
        <begin position="1"/>
        <end position="160"/>
    </location>
</feature>
<evidence type="ECO:0000313" key="3">
    <source>
        <dbReference type="Proteomes" id="UP001596513"/>
    </source>
</evidence>
<gene>
    <name evidence="2" type="ORF">ACFQT0_28710</name>
</gene>
<organism evidence="2 3">
    <name type="scientific">Hymenobacter humi</name>
    <dbReference type="NCBI Taxonomy" id="1411620"/>
    <lineage>
        <taxon>Bacteria</taxon>
        <taxon>Pseudomonadati</taxon>
        <taxon>Bacteroidota</taxon>
        <taxon>Cytophagia</taxon>
        <taxon>Cytophagales</taxon>
        <taxon>Hymenobacteraceae</taxon>
        <taxon>Hymenobacter</taxon>
    </lineage>
</organism>
<dbReference type="RefSeq" id="WP_380206707.1">
    <property type="nucleotide sequence ID" value="NZ_JBHTEK010000004.1"/>
</dbReference>
<dbReference type="EMBL" id="JBHTEK010000004">
    <property type="protein sequence ID" value="MFC7670931.1"/>
    <property type="molecule type" value="Genomic_DNA"/>
</dbReference>